<dbReference type="Pfam" id="PF14602">
    <property type="entry name" value="Hexapep_2"/>
    <property type="match status" value="1"/>
</dbReference>
<dbReference type="PANTHER" id="PTHR23416">
    <property type="entry name" value="SIALIC ACID SYNTHASE-RELATED"/>
    <property type="match status" value="1"/>
</dbReference>
<protein>
    <submittedName>
        <fullName evidence="1">Acetyltransferase-like isoleucine patch superfamily enzyme</fullName>
    </submittedName>
</protein>
<organism evidence="1 2">
    <name type="scientific">Natronocella acetinitrilica</name>
    <dbReference type="NCBI Taxonomy" id="414046"/>
    <lineage>
        <taxon>Bacteria</taxon>
        <taxon>Pseudomonadati</taxon>
        <taxon>Pseudomonadota</taxon>
        <taxon>Gammaproteobacteria</taxon>
        <taxon>Chromatiales</taxon>
        <taxon>Ectothiorhodospiraceae</taxon>
        <taxon>Natronocella</taxon>
    </lineage>
</organism>
<dbReference type="InterPro" id="IPR011004">
    <property type="entry name" value="Trimer_LpxA-like_sf"/>
</dbReference>
<dbReference type="RefSeq" id="WP_253479628.1">
    <property type="nucleotide sequence ID" value="NZ_JALJXV010000007.1"/>
</dbReference>
<name>A0AAE3G7H2_9GAMM</name>
<accession>A0AAE3G7H2</accession>
<dbReference type="Pfam" id="PF00132">
    <property type="entry name" value="Hexapep"/>
    <property type="match status" value="1"/>
</dbReference>
<comment type="caution">
    <text evidence="1">The sequence shown here is derived from an EMBL/GenBank/DDBJ whole genome shotgun (WGS) entry which is preliminary data.</text>
</comment>
<sequence length="192" mass="20824">MTTKTAESIERPVGRRRMRLTKLFRRFLVPSPLRTLLYGLRFRAWVSPRAEVDYTPNLVLGKGVVISAFVKIKATDGPMVIGERTSIGAGCVLSSGTAGISIGRDVLLAANTVLIANNHRYDRVDIPINQQGLRSLGITIEDDVWLGANCSVLDGSHIEEGCIVNAGSVVTGKLPARRIATGSPARAIFERR</sequence>
<reference evidence="1" key="1">
    <citation type="submission" date="2022-03" db="EMBL/GenBank/DDBJ databases">
        <title>Genomic Encyclopedia of Type Strains, Phase III (KMG-III): the genomes of soil and plant-associated and newly described type strains.</title>
        <authorList>
            <person name="Whitman W."/>
        </authorList>
    </citation>
    <scope>NUCLEOTIDE SEQUENCE</scope>
    <source>
        <strain evidence="1">ANL 6-2</strain>
    </source>
</reference>
<dbReference type="AlphaFoldDB" id="A0AAE3G7H2"/>
<dbReference type="SUPFAM" id="SSF51161">
    <property type="entry name" value="Trimeric LpxA-like enzymes"/>
    <property type="match status" value="1"/>
</dbReference>
<proteinExistence type="predicted"/>
<dbReference type="InterPro" id="IPR001451">
    <property type="entry name" value="Hexapep"/>
</dbReference>
<dbReference type="CDD" id="cd04647">
    <property type="entry name" value="LbH_MAT_like"/>
    <property type="match status" value="1"/>
</dbReference>
<dbReference type="InterPro" id="IPR051159">
    <property type="entry name" value="Hexapeptide_acetyltransf"/>
</dbReference>
<gene>
    <name evidence="1" type="ORF">J2T57_002948</name>
</gene>
<dbReference type="EMBL" id="JALJXV010000007">
    <property type="protein sequence ID" value="MCP1675793.1"/>
    <property type="molecule type" value="Genomic_DNA"/>
</dbReference>
<keyword evidence="2" id="KW-1185">Reference proteome</keyword>
<evidence type="ECO:0000313" key="1">
    <source>
        <dbReference type="EMBL" id="MCP1675793.1"/>
    </source>
</evidence>
<dbReference type="Proteomes" id="UP001205843">
    <property type="component" value="Unassembled WGS sequence"/>
</dbReference>
<evidence type="ECO:0000313" key="2">
    <source>
        <dbReference type="Proteomes" id="UP001205843"/>
    </source>
</evidence>
<dbReference type="PANTHER" id="PTHR23416:SF78">
    <property type="entry name" value="LIPOPOLYSACCHARIDE BIOSYNTHESIS O-ACETYL TRANSFERASE WBBJ-RELATED"/>
    <property type="match status" value="1"/>
</dbReference>
<dbReference type="Gene3D" id="2.160.10.10">
    <property type="entry name" value="Hexapeptide repeat proteins"/>
    <property type="match status" value="1"/>
</dbReference>